<evidence type="ECO:0000313" key="4">
    <source>
        <dbReference type="Proteomes" id="UP000268162"/>
    </source>
</evidence>
<evidence type="ECO:0000259" key="2">
    <source>
        <dbReference type="PROSITE" id="PS50056"/>
    </source>
</evidence>
<feature type="region of interest" description="Disordered" evidence="1">
    <location>
        <begin position="116"/>
        <end position="139"/>
    </location>
</feature>
<dbReference type="InterPro" id="IPR050561">
    <property type="entry name" value="PTP"/>
</dbReference>
<accession>A0A4P9ZRE5</accession>
<dbReference type="InterPro" id="IPR000387">
    <property type="entry name" value="Tyr_Pase_dom"/>
</dbReference>
<keyword evidence="4" id="KW-1185">Reference proteome</keyword>
<organism evidence="3 4">
    <name type="scientific">Dimargaris cristalligena</name>
    <dbReference type="NCBI Taxonomy" id="215637"/>
    <lineage>
        <taxon>Eukaryota</taxon>
        <taxon>Fungi</taxon>
        <taxon>Fungi incertae sedis</taxon>
        <taxon>Zoopagomycota</taxon>
        <taxon>Kickxellomycotina</taxon>
        <taxon>Dimargaritomycetes</taxon>
        <taxon>Dimargaritales</taxon>
        <taxon>Dimargaritaceae</taxon>
        <taxon>Dimargaris</taxon>
    </lineage>
</organism>
<dbReference type="SUPFAM" id="SSF52799">
    <property type="entry name" value="(Phosphotyrosine protein) phosphatases II"/>
    <property type="match status" value="1"/>
</dbReference>
<dbReference type="AlphaFoldDB" id="A0A4P9ZRE5"/>
<dbReference type="InterPro" id="IPR029021">
    <property type="entry name" value="Prot-tyrosine_phosphatase-like"/>
</dbReference>
<feature type="non-terminal residue" evidence="3">
    <location>
        <position position="209"/>
    </location>
</feature>
<proteinExistence type="predicted"/>
<dbReference type="STRING" id="215637.A0A4P9ZRE5"/>
<feature type="compositionally biased region" description="Low complexity" evidence="1">
    <location>
        <begin position="125"/>
        <end position="139"/>
    </location>
</feature>
<feature type="region of interest" description="Disordered" evidence="1">
    <location>
        <begin position="1"/>
        <end position="24"/>
    </location>
</feature>
<dbReference type="Proteomes" id="UP000268162">
    <property type="component" value="Unassembled WGS sequence"/>
</dbReference>
<protein>
    <submittedName>
        <fullName evidence="3">Protein-tyrosine phosphatase-like protein</fullName>
    </submittedName>
</protein>
<dbReference type="EMBL" id="ML002755">
    <property type="protein sequence ID" value="RKP35925.1"/>
    <property type="molecule type" value="Genomic_DNA"/>
</dbReference>
<feature type="compositionally biased region" description="Basic and acidic residues" evidence="1">
    <location>
        <begin position="1"/>
        <end position="10"/>
    </location>
</feature>
<gene>
    <name evidence="3" type="ORF">BJ085DRAFT_14290</name>
</gene>
<reference evidence="4" key="1">
    <citation type="journal article" date="2018" name="Nat. Microbiol.">
        <title>Leveraging single-cell genomics to expand the fungal tree of life.</title>
        <authorList>
            <person name="Ahrendt S.R."/>
            <person name="Quandt C.A."/>
            <person name="Ciobanu D."/>
            <person name="Clum A."/>
            <person name="Salamov A."/>
            <person name="Andreopoulos B."/>
            <person name="Cheng J.F."/>
            <person name="Woyke T."/>
            <person name="Pelin A."/>
            <person name="Henrissat B."/>
            <person name="Reynolds N.K."/>
            <person name="Benny G.L."/>
            <person name="Smith M.E."/>
            <person name="James T.Y."/>
            <person name="Grigoriev I.V."/>
        </authorList>
    </citation>
    <scope>NUCLEOTIDE SEQUENCE [LARGE SCALE GENOMIC DNA]</scope>
    <source>
        <strain evidence="4">RSA 468</strain>
    </source>
</reference>
<sequence>MAKRQGDHHSSNVSPLSATGPTATASITATTNSPLRFLITDCPTHSNLNHYLEVFQTAGVTDVVRVCDSATYPAEVLERAGIRTHHWHYPDGLQYPPNRVIRQWFQLVRERAHQAAEQSSTTAIPSTTDSSPPLSSLASSSSLPTLGGMTIAIHCVSGLGRAPLLVTMALVANGMAPATAIELVRRKRRGALTIEQVDYLMGYADRLCP</sequence>
<evidence type="ECO:0000313" key="3">
    <source>
        <dbReference type="EMBL" id="RKP35925.1"/>
    </source>
</evidence>
<name>A0A4P9ZRE5_9FUNG</name>
<dbReference type="PANTHER" id="PTHR23339">
    <property type="entry name" value="TYROSINE SPECIFIC PROTEIN PHOSPHATASE AND DUAL SPECIFICITY PROTEIN PHOSPHATASE"/>
    <property type="match status" value="1"/>
</dbReference>
<dbReference type="Gene3D" id="3.90.190.10">
    <property type="entry name" value="Protein tyrosine phosphatase superfamily"/>
    <property type="match status" value="1"/>
</dbReference>
<evidence type="ECO:0000256" key="1">
    <source>
        <dbReference type="SAM" id="MobiDB-lite"/>
    </source>
</evidence>
<dbReference type="PROSITE" id="PS50056">
    <property type="entry name" value="TYR_PHOSPHATASE_2"/>
    <property type="match status" value="1"/>
</dbReference>
<feature type="domain" description="Tyrosine specific protein phosphatases" evidence="2">
    <location>
        <begin position="147"/>
        <end position="199"/>
    </location>
</feature>